<evidence type="ECO:0000313" key="2">
    <source>
        <dbReference type="EMBL" id="PFG30433.1"/>
    </source>
</evidence>
<comment type="caution">
    <text evidence="2">The sequence shown here is derived from an EMBL/GenBank/DDBJ whole genome shotgun (WGS) entry which is preliminary data.</text>
</comment>
<keyword evidence="2" id="KW-0808">Transferase</keyword>
<dbReference type="AlphaFoldDB" id="A0A2A9DV06"/>
<dbReference type="EMBL" id="PDJE01000001">
    <property type="protein sequence ID" value="PFG30433.1"/>
    <property type="molecule type" value="Genomic_DNA"/>
</dbReference>
<dbReference type="Pfam" id="PF04230">
    <property type="entry name" value="PS_pyruv_trans"/>
    <property type="match status" value="1"/>
</dbReference>
<protein>
    <submittedName>
        <fullName evidence="2">Polysaccharide pyruvyl transferase</fullName>
    </submittedName>
</protein>
<dbReference type="InterPro" id="IPR007345">
    <property type="entry name" value="Polysacch_pyruvyl_Trfase"/>
</dbReference>
<name>A0A2A9DV06_9MICO</name>
<feature type="domain" description="Polysaccharide pyruvyl transferase" evidence="1">
    <location>
        <begin position="188"/>
        <end position="245"/>
    </location>
</feature>
<proteinExistence type="predicted"/>
<reference evidence="2 3" key="1">
    <citation type="submission" date="2017-10" db="EMBL/GenBank/DDBJ databases">
        <title>Sequencing the genomes of 1000 actinobacteria strains.</title>
        <authorList>
            <person name="Klenk H.-P."/>
        </authorList>
    </citation>
    <scope>NUCLEOTIDE SEQUENCE [LARGE SCALE GENOMIC DNA]</scope>
    <source>
        <strain evidence="2 3">DSM 21798</strain>
    </source>
</reference>
<dbReference type="Proteomes" id="UP000221369">
    <property type="component" value="Unassembled WGS sequence"/>
</dbReference>
<evidence type="ECO:0000259" key="1">
    <source>
        <dbReference type="Pfam" id="PF04230"/>
    </source>
</evidence>
<gene>
    <name evidence="2" type="ORF">ATJ78_1362</name>
</gene>
<dbReference type="GO" id="GO:0016740">
    <property type="term" value="F:transferase activity"/>
    <property type="evidence" value="ECO:0007669"/>
    <property type="project" value="UniProtKB-KW"/>
</dbReference>
<evidence type="ECO:0000313" key="3">
    <source>
        <dbReference type="Proteomes" id="UP000221369"/>
    </source>
</evidence>
<sequence>MTAFERDLARDTPLKAAREQNRPMMSLREFIDSNYARPSWRRTRSALSLGRSMLDPRLYPRAPLVEAYWWDGHPNFGDALTPWLLRHFGFIPVHAEFHRAQVIGVGSLMQFVPRDYSGLIWGTGLISDAPVTLPSAEPLAVRGPLTQRALGADGSVALGDPGLLASRVLRRPRVTHRLGIVPHGSHFDDAHFRRIALTHPKDVMLIDVARSPAAVIRDIASCAAIVSTSLHGVIIADSYGIPACWTMLEPVLIGGDFKFLDHESVVSRGEQTRRFDFAPDMTVDQLIGFARRASPERVAAAISDLENSVQRLKQRFDGSYRSPLLAWEALLARKI</sequence>
<accession>A0A2A9DV06</accession>
<organism evidence="2 3">
    <name type="scientific">Paramicrobacterium agarici</name>
    <dbReference type="NCBI Taxonomy" id="630514"/>
    <lineage>
        <taxon>Bacteria</taxon>
        <taxon>Bacillati</taxon>
        <taxon>Actinomycetota</taxon>
        <taxon>Actinomycetes</taxon>
        <taxon>Micrococcales</taxon>
        <taxon>Microbacteriaceae</taxon>
        <taxon>Paramicrobacterium</taxon>
    </lineage>
</organism>
<keyword evidence="3" id="KW-1185">Reference proteome</keyword>